<sequence>MRTVSRRGLTLTIGVALSVGALLTAFPFLWMIFGSVKPLSESVADPPRILPQAPTFEHFARLFGEMDFGRYLVNTIMVVLISLAGVVLMAMAGYGFAKFRFRGRGLMFFLVLATMMIPVQVTMIPTYLILNGMKLTDTLIGIALPGLVSGFGVFLFRQFMSTVPTETIEAARIDGAGEARIFWRIILPLSRPIIAVQIILTFITAWNSFLWPLIIAGDERLYTLSVGVSLLNRQIATNPSLQMAGSTLMVVPILVVFVVFQRHIVQGFTLSGLK</sequence>
<evidence type="ECO:0000256" key="1">
    <source>
        <dbReference type="ARBA" id="ARBA00004651"/>
    </source>
</evidence>
<comment type="caution">
    <text evidence="9">The sequence shown here is derived from an EMBL/GenBank/DDBJ whole genome shotgun (WGS) entry which is preliminary data.</text>
</comment>
<comment type="subcellular location">
    <subcellularLocation>
        <location evidence="1 7">Cell membrane</location>
        <topology evidence="1 7">Multi-pass membrane protein</topology>
    </subcellularLocation>
</comment>
<feature type="domain" description="ABC transmembrane type-1" evidence="8">
    <location>
        <begin position="71"/>
        <end position="260"/>
    </location>
</feature>
<evidence type="ECO:0000256" key="7">
    <source>
        <dbReference type="RuleBase" id="RU363032"/>
    </source>
</evidence>
<evidence type="ECO:0000256" key="4">
    <source>
        <dbReference type="ARBA" id="ARBA00022692"/>
    </source>
</evidence>
<keyword evidence="3" id="KW-1003">Cell membrane</keyword>
<dbReference type="InterPro" id="IPR000515">
    <property type="entry name" value="MetI-like"/>
</dbReference>
<comment type="similarity">
    <text evidence="7">Belongs to the binding-protein-dependent transport system permease family.</text>
</comment>
<keyword evidence="10" id="KW-1185">Reference proteome</keyword>
<dbReference type="EMBL" id="JADOGI010000001">
    <property type="protein sequence ID" value="MBF8184171.1"/>
    <property type="molecule type" value="Genomic_DNA"/>
</dbReference>
<evidence type="ECO:0000256" key="5">
    <source>
        <dbReference type="ARBA" id="ARBA00022989"/>
    </source>
</evidence>
<dbReference type="RefSeq" id="WP_195893164.1">
    <property type="nucleotide sequence ID" value="NZ_JADOGI010000001.1"/>
</dbReference>
<dbReference type="CDD" id="cd06261">
    <property type="entry name" value="TM_PBP2"/>
    <property type="match status" value="1"/>
</dbReference>
<feature type="transmembrane region" description="Helical" evidence="7">
    <location>
        <begin position="106"/>
        <end position="129"/>
    </location>
</feature>
<reference evidence="9" key="1">
    <citation type="submission" date="2020-11" db="EMBL/GenBank/DDBJ databases">
        <title>Whole-genome analyses of Nonomuraea sp. K274.</title>
        <authorList>
            <person name="Veyisoglu A."/>
        </authorList>
    </citation>
    <scope>NUCLEOTIDE SEQUENCE</scope>
    <source>
        <strain evidence="9">K274</strain>
    </source>
</reference>
<dbReference type="PANTHER" id="PTHR43744:SF12">
    <property type="entry name" value="ABC TRANSPORTER PERMEASE PROTEIN MG189-RELATED"/>
    <property type="match status" value="1"/>
</dbReference>
<proteinExistence type="inferred from homology"/>
<dbReference type="GO" id="GO:0055085">
    <property type="term" value="P:transmembrane transport"/>
    <property type="evidence" value="ECO:0007669"/>
    <property type="project" value="InterPro"/>
</dbReference>
<keyword evidence="2 7" id="KW-0813">Transport</keyword>
<dbReference type="Pfam" id="PF00528">
    <property type="entry name" value="BPD_transp_1"/>
    <property type="match status" value="1"/>
</dbReference>
<name>A0A931A0Y5_9ACTN</name>
<evidence type="ECO:0000256" key="3">
    <source>
        <dbReference type="ARBA" id="ARBA00022475"/>
    </source>
</evidence>
<feature type="transmembrane region" description="Helical" evidence="7">
    <location>
        <begin position="193"/>
        <end position="214"/>
    </location>
</feature>
<keyword evidence="6 7" id="KW-0472">Membrane</keyword>
<organism evidence="9 10">
    <name type="scientific">Nonomuraea cypriaca</name>
    <dbReference type="NCBI Taxonomy" id="1187855"/>
    <lineage>
        <taxon>Bacteria</taxon>
        <taxon>Bacillati</taxon>
        <taxon>Actinomycetota</taxon>
        <taxon>Actinomycetes</taxon>
        <taxon>Streptosporangiales</taxon>
        <taxon>Streptosporangiaceae</taxon>
        <taxon>Nonomuraea</taxon>
    </lineage>
</organism>
<dbReference type="PANTHER" id="PTHR43744">
    <property type="entry name" value="ABC TRANSPORTER PERMEASE PROTEIN MG189-RELATED-RELATED"/>
    <property type="match status" value="1"/>
</dbReference>
<feature type="transmembrane region" description="Helical" evidence="7">
    <location>
        <begin position="12"/>
        <end position="33"/>
    </location>
</feature>
<evidence type="ECO:0000256" key="2">
    <source>
        <dbReference type="ARBA" id="ARBA00022448"/>
    </source>
</evidence>
<dbReference type="InterPro" id="IPR035906">
    <property type="entry name" value="MetI-like_sf"/>
</dbReference>
<dbReference type="PROSITE" id="PS50928">
    <property type="entry name" value="ABC_TM1"/>
    <property type="match status" value="1"/>
</dbReference>
<accession>A0A931A0Y5</accession>
<keyword evidence="4 7" id="KW-0812">Transmembrane</keyword>
<protein>
    <submittedName>
        <fullName evidence="9">Carbohydrate ABC transporter permease</fullName>
    </submittedName>
</protein>
<feature type="transmembrane region" description="Helical" evidence="7">
    <location>
        <begin position="135"/>
        <end position="156"/>
    </location>
</feature>
<feature type="transmembrane region" description="Helical" evidence="7">
    <location>
        <begin position="241"/>
        <end position="260"/>
    </location>
</feature>
<evidence type="ECO:0000313" key="10">
    <source>
        <dbReference type="Proteomes" id="UP000605361"/>
    </source>
</evidence>
<evidence type="ECO:0000313" key="9">
    <source>
        <dbReference type="EMBL" id="MBF8184171.1"/>
    </source>
</evidence>
<dbReference type="SUPFAM" id="SSF161098">
    <property type="entry name" value="MetI-like"/>
    <property type="match status" value="1"/>
</dbReference>
<gene>
    <name evidence="9" type="ORF">ITP53_00090</name>
</gene>
<dbReference type="Gene3D" id="1.10.3720.10">
    <property type="entry name" value="MetI-like"/>
    <property type="match status" value="1"/>
</dbReference>
<feature type="transmembrane region" description="Helical" evidence="7">
    <location>
        <begin position="71"/>
        <end position="94"/>
    </location>
</feature>
<evidence type="ECO:0000259" key="8">
    <source>
        <dbReference type="PROSITE" id="PS50928"/>
    </source>
</evidence>
<keyword evidence="5 7" id="KW-1133">Transmembrane helix</keyword>
<evidence type="ECO:0000256" key="6">
    <source>
        <dbReference type="ARBA" id="ARBA00023136"/>
    </source>
</evidence>
<dbReference type="AlphaFoldDB" id="A0A931A0Y5"/>
<dbReference type="GO" id="GO:0005886">
    <property type="term" value="C:plasma membrane"/>
    <property type="evidence" value="ECO:0007669"/>
    <property type="project" value="UniProtKB-SubCell"/>
</dbReference>
<dbReference type="Proteomes" id="UP000605361">
    <property type="component" value="Unassembled WGS sequence"/>
</dbReference>